<keyword evidence="5" id="KW-1185">Reference proteome</keyword>
<dbReference type="PANTHER" id="PTHR30328">
    <property type="entry name" value="TRANSCRIPTIONAL REPRESSOR"/>
    <property type="match status" value="1"/>
</dbReference>
<evidence type="ECO:0000313" key="4">
    <source>
        <dbReference type="EMBL" id="GEB49313.1"/>
    </source>
</evidence>
<dbReference type="Pfam" id="PF00440">
    <property type="entry name" value="TetR_N"/>
    <property type="match status" value="1"/>
</dbReference>
<gene>
    <name evidence="4" type="ORF">SCA03_18640</name>
</gene>
<feature type="domain" description="HTH tetR-type" evidence="2">
    <location>
        <begin position="3"/>
        <end position="48"/>
    </location>
</feature>
<dbReference type="GO" id="GO:0003677">
    <property type="term" value="F:DNA binding"/>
    <property type="evidence" value="ECO:0007669"/>
    <property type="project" value="UniProtKB-KW"/>
</dbReference>
<dbReference type="InterPro" id="IPR009057">
    <property type="entry name" value="Homeodomain-like_sf"/>
</dbReference>
<name>A0A4Y3QXJ5_STRCI</name>
<evidence type="ECO:0000259" key="2">
    <source>
        <dbReference type="Pfam" id="PF00440"/>
    </source>
</evidence>
<dbReference type="InterPro" id="IPR001647">
    <property type="entry name" value="HTH_TetR"/>
</dbReference>
<dbReference type="InterPro" id="IPR036271">
    <property type="entry name" value="Tet_transcr_reg_TetR-rel_C_sf"/>
</dbReference>
<evidence type="ECO:0000313" key="5">
    <source>
        <dbReference type="Proteomes" id="UP000319210"/>
    </source>
</evidence>
<keyword evidence="1" id="KW-0238">DNA-binding</keyword>
<dbReference type="AlphaFoldDB" id="A0A4Y3QXJ5"/>
<sequence length="188" mass="20653">MQIVQATIETLAEIGYSRASFSAICRQARLSSTGMISYYFSGKPELFRKAAQSVLAESEAAMAECVARETTYRAKLGAYIVAQITFVTRRPTQTQALAEIVAMVQARQISGLDDVARAALSVDSLTELLEQGRQAGEFHTLDARLMALVIHSAIENVVRHHCLQDGDGDPEPYARRLADIFDRCIAAR</sequence>
<proteinExistence type="predicted"/>
<evidence type="ECO:0000256" key="1">
    <source>
        <dbReference type="ARBA" id="ARBA00023125"/>
    </source>
</evidence>
<reference evidence="4 5" key="1">
    <citation type="submission" date="2019-06" db="EMBL/GenBank/DDBJ databases">
        <title>Whole genome shotgun sequence of Streptomyces cacaoi subsp. cacaoi NBRC 12748.</title>
        <authorList>
            <person name="Hosoyama A."/>
            <person name="Uohara A."/>
            <person name="Ohji S."/>
            <person name="Ichikawa N."/>
        </authorList>
    </citation>
    <scope>NUCLEOTIDE SEQUENCE [LARGE SCALE GENOMIC DNA]</scope>
    <source>
        <strain evidence="4 5">NBRC 12748</strain>
    </source>
</reference>
<dbReference type="SUPFAM" id="SSF48498">
    <property type="entry name" value="Tetracyclin repressor-like, C-terminal domain"/>
    <property type="match status" value="1"/>
</dbReference>
<dbReference type="PANTHER" id="PTHR30328:SF54">
    <property type="entry name" value="HTH-TYPE TRANSCRIPTIONAL REPRESSOR SCO4008"/>
    <property type="match status" value="1"/>
</dbReference>
<comment type="caution">
    <text evidence="4">The sequence shown here is derived from an EMBL/GenBank/DDBJ whole genome shotgun (WGS) entry which is preliminary data.</text>
</comment>
<accession>A0A4Y3QXJ5</accession>
<dbReference type="InterPro" id="IPR041490">
    <property type="entry name" value="KstR2_TetR_C"/>
</dbReference>
<dbReference type="Proteomes" id="UP000319210">
    <property type="component" value="Unassembled WGS sequence"/>
</dbReference>
<dbReference type="Gene3D" id="1.10.10.60">
    <property type="entry name" value="Homeodomain-like"/>
    <property type="match status" value="1"/>
</dbReference>
<feature type="domain" description="HTH-type transcriptional repressor KstR2 C-terminal" evidence="3">
    <location>
        <begin position="70"/>
        <end position="181"/>
    </location>
</feature>
<evidence type="ECO:0000259" key="3">
    <source>
        <dbReference type="Pfam" id="PF17932"/>
    </source>
</evidence>
<dbReference type="EMBL" id="BJMM01000006">
    <property type="protein sequence ID" value="GEB49313.1"/>
    <property type="molecule type" value="Genomic_DNA"/>
</dbReference>
<dbReference type="GO" id="GO:0006355">
    <property type="term" value="P:regulation of DNA-templated transcription"/>
    <property type="evidence" value="ECO:0007669"/>
    <property type="project" value="UniProtKB-ARBA"/>
</dbReference>
<dbReference type="InterPro" id="IPR050109">
    <property type="entry name" value="HTH-type_TetR-like_transc_reg"/>
</dbReference>
<dbReference type="Gene3D" id="1.10.357.10">
    <property type="entry name" value="Tetracycline Repressor, domain 2"/>
    <property type="match status" value="1"/>
</dbReference>
<dbReference type="SUPFAM" id="SSF46689">
    <property type="entry name" value="Homeodomain-like"/>
    <property type="match status" value="1"/>
</dbReference>
<dbReference type="Pfam" id="PF17932">
    <property type="entry name" value="TetR_C_24"/>
    <property type="match status" value="1"/>
</dbReference>
<organism evidence="4 5">
    <name type="scientific">Streptomyces cacaoi</name>
    <dbReference type="NCBI Taxonomy" id="1898"/>
    <lineage>
        <taxon>Bacteria</taxon>
        <taxon>Bacillati</taxon>
        <taxon>Actinomycetota</taxon>
        <taxon>Actinomycetes</taxon>
        <taxon>Kitasatosporales</taxon>
        <taxon>Streptomycetaceae</taxon>
        <taxon>Streptomyces</taxon>
    </lineage>
</organism>
<dbReference type="RefSeq" id="WP_230988554.1">
    <property type="nucleotide sequence ID" value="NZ_BJMM01000006.1"/>
</dbReference>
<protein>
    <submittedName>
        <fullName evidence="4">TetR family transcriptional regulator</fullName>
    </submittedName>
</protein>